<dbReference type="GO" id="GO:0005886">
    <property type="term" value="C:plasma membrane"/>
    <property type="evidence" value="ECO:0007669"/>
    <property type="project" value="TreeGrafter"/>
</dbReference>
<feature type="domain" description="Rod shape-determining protein MreC beta-barrel core" evidence="7">
    <location>
        <begin position="104"/>
        <end position="249"/>
    </location>
</feature>
<dbReference type="EMBL" id="CP101527">
    <property type="protein sequence ID" value="UZW76834.1"/>
    <property type="molecule type" value="Genomic_DNA"/>
</dbReference>
<comment type="function">
    <text evidence="5">Involved in formation and maintenance of cell shape.</text>
</comment>
<dbReference type="InterPro" id="IPR055342">
    <property type="entry name" value="MreC_beta-barrel_core"/>
</dbReference>
<dbReference type="InterPro" id="IPR042177">
    <property type="entry name" value="Cell/Rod_1"/>
</dbReference>
<evidence type="ECO:0000313" key="8">
    <source>
        <dbReference type="EMBL" id="UZW76834.1"/>
    </source>
</evidence>
<dbReference type="Pfam" id="PF04085">
    <property type="entry name" value="MreC"/>
    <property type="match status" value="1"/>
</dbReference>
<evidence type="ECO:0000256" key="6">
    <source>
        <dbReference type="SAM" id="Coils"/>
    </source>
</evidence>
<evidence type="ECO:0000256" key="4">
    <source>
        <dbReference type="ARBA" id="ARBA00032089"/>
    </source>
</evidence>
<reference evidence="8" key="1">
    <citation type="submission" date="2022-07" db="EMBL/GenBank/DDBJ databases">
        <title>Alkalimarinus sp. nov., isolated from gut of a Alitta virens.</title>
        <authorList>
            <person name="Yang A.I."/>
            <person name="Shin N.-R."/>
        </authorList>
    </citation>
    <scope>NUCLEOTIDE SEQUENCE</scope>
    <source>
        <strain evidence="8">FA028</strain>
    </source>
</reference>
<evidence type="ECO:0000256" key="2">
    <source>
        <dbReference type="ARBA" id="ARBA00013855"/>
    </source>
</evidence>
<keyword evidence="6" id="KW-0175">Coiled coil</keyword>
<keyword evidence="3 5" id="KW-0133">Cell shape</keyword>
<dbReference type="PIRSF" id="PIRSF038471">
    <property type="entry name" value="MreC"/>
    <property type="match status" value="1"/>
</dbReference>
<dbReference type="PANTHER" id="PTHR34138">
    <property type="entry name" value="CELL SHAPE-DETERMINING PROTEIN MREC"/>
    <property type="match status" value="1"/>
</dbReference>
<protein>
    <recommendedName>
        <fullName evidence="2 5">Cell shape-determining protein MreC</fullName>
    </recommendedName>
    <alternativeName>
        <fullName evidence="4 5">Cell shape protein MreC</fullName>
    </alternativeName>
</protein>
<evidence type="ECO:0000256" key="3">
    <source>
        <dbReference type="ARBA" id="ARBA00022960"/>
    </source>
</evidence>
<dbReference type="GO" id="GO:0008360">
    <property type="term" value="P:regulation of cell shape"/>
    <property type="evidence" value="ECO:0007669"/>
    <property type="project" value="UniProtKB-KW"/>
</dbReference>
<dbReference type="AlphaFoldDB" id="A0A9E8KRC5"/>
<dbReference type="FunFam" id="2.40.10.350:FF:000002">
    <property type="entry name" value="Cell shape-determining protein MreC"/>
    <property type="match status" value="1"/>
</dbReference>
<proteinExistence type="inferred from homology"/>
<evidence type="ECO:0000313" key="9">
    <source>
        <dbReference type="Proteomes" id="UP001164472"/>
    </source>
</evidence>
<feature type="coiled-coil region" evidence="6">
    <location>
        <begin position="43"/>
        <end position="70"/>
    </location>
</feature>
<organism evidence="8 9">
    <name type="scientific">Alkalimarinus sediminis</name>
    <dbReference type="NCBI Taxonomy" id="1632866"/>
    <lineage>
        <taxon>Bacteria</taxon>
        <taxon>Pseudomonadati</taxon>
        <taxon>Pseudomonadota</taxon>
        <taxon>Gammaproteobacteria</taxon>
        <taxon>Alteromonadales</taxon>
        <taxon>Alteromonadaceae</taxon>
        <taxon>Alkalimarinus</taxon>
    </lineage>
</organism>
<evidence type="ECO:0000256" key="5">
    <source>
        <dbReference type="PIRNR" id="PIRNR038471"/>
    </source>
</evidence>
<gene>
    <name evidence="8" type="primary">mreC</name>
    <name evidence="8" type="ORF">NNL22_10620</name>
</gene>
<comment type="similarity">
    <text evidence="1 5">Belongs to the MreC family.</text>
</comment>
<keyword evidence="9" id="KW-1185">Reference proteome</keyword>
<accession>A0A9E8KRC5</accession>
<dbReference type="PANTHER" id="PTHR34138:SF1">
    <property type="entry name" value="CELL SHAPE-DETERMINING PROTEIN MREC"/>
    <property type="match status" value="1"/>
</dbReference>
<name>A0A9E8KRC5_9ALTE</name>
<dbReference type="Gene3D" id="2.40.10.340">
    <property type="entry name" value="Rod shape-determining protein MreC, domain 1"/>
    <property type="match status" value="1"/>
</dbReference>
<evidence type="ECO:0000256" key="1">
    <source>
        <dbReference type="ARBA" id="ARBA00009369"/>
    </source>
</evidence>
<dbReference type="InterPro" id="IPR042175">
    <property type="entry name" value="Cell/Rod_MreC_2"/>
</dbReference>
<sequence length="279" mass="30126">MSCLLIFVDSRFDYLHSVRHAMSSALTPMQWLSNLPRGVVDWVDATTTSRQQLQEDVDAMKARTLVLERKAQKFAFIMAENGRLRELLNASGVVDETVKVAELIGVSPDPFKHTVMVNKGRSDQVMVGQAVLDSSGLIGQVIEVSEFASRVLLISDNSHAVPVQVNRNGVRAIALGNGSFDYLELANVPDTADIKEGDLLVSSGLGGLFPPGYPVAEVASVQHDPGQPFAKVTAQPKAQLNRSRLVLIVAKQVSGIDELVDEQVDSDISESTSASEGDE</sequence>
<dbReference type="InterPro" id="IPR007221">
    <property type="entry name" value="MreC"/>
</dbReference>
<dbReference type="KEGG" id="asem:NNL22_10620"/>
<dbReference type="Proteomes" id="UP001164472">
    <property type="component" value="Chromosome"/>
</dbReference>
<dbReference type="Gene3D" id="2.40.10.350">
    <property type="entry name" value="Rod shape-determining protein MreC, domain 2"/>
    <property type="match status" value="1"/>
</dbReference>
<dbReference type="NCBIfam" id="TIGR00219">
    <property type="entry name" value="mreC"/>
    <property type="match status" value="1"/>
</dbReference>
<evidence type="ECO:0000259" key="7">
    <source>
        <dbReference type="Pfam" id="PF04085"/>
    </source>
</evidence>